<dbReference type="SUPFAM" id="SSF53187">
    <property type="entry name" value="Zn-dependent exopeptidases"/>
    <property type="match status" value="1"/>
</dbReference>
<evidence type="ECO:0000256" key="9">
    <source>
        <dbReference type="ARBA" id="ARBA00022670"/>
    </source>
</evidence>
<dbReference type="FunFam" id="2.60.40.3120:FF:000003">
    <property type="entry name" value="cytosolic carboxypeptidase 6 isoform X2"/>
    <property type="match status" value="1"/>
</dbReference>
<keyword evidence="13" id="KW-0333">Golgi apparatus</keyword>
<dbReference type="GO" id="GO:0005794">
    <property type="term" value="C:Golgi apparatus"/>
    <property type="evidence" value="ECO:0007669"/>
    <property type="project" value="UniProtKB-SubCell"/>
</dbReference>
<evidence type="ECO:0000256" key="14">
    <source>
        <dbReference type="ARBA" id="ARBA00023049"/>
    </source>
</evidence>
<dbReference type="FunFam" id="3.40.630.10:FF:000062">
    <property type="entry name" value="Cytosolic carboxypeptidase 6"/>
    <property type="match status" value="1"/>
</dbReference>
<keyword evidence="7" id="KW-0963">Cytoplasm</keyword>
<evidence type="ECO:0000256" key="22">
    <source>
        <dbReference type="ARBA" id="ARBA00074680"/>
    </source>
</evidence>
<dbReference type="AlphaFoldDB" id="A0AAW2ACW1"/>
<evidence type="ECO:0000256" key="5">
    <source>
        <dbReference type="ARBA" id="ARBA00004555"/>
    </source>
</evidence>
<evidence type="ECO:0000256" key="10">
    <source>
        <dbReference type="ARBA" id="ARBA00022723"/>
    </source>
</evidence>
<evidence type="ECO:0000256" key="7">
    <source>
        <dbReference type="ARBA" id="ARBA00022490"/>
    </source>
</evidence>
<feature type="compositionally biased region" description="Polar residues" evidence="26">
    <location>
        <begin position="533"/>
        <end position="551"/>
    </location>
</feature>
<keyword evidence="11" id="KW-0378">Hydrolase</keyword>
<dbReference type="PANTHER" id="PTHR12756:SF9">
    <property type="entry name" value="CYTOSOLIC CARBOXYPEPTIDASE 6"/>
    <property type="match status" value="1"/>
</dbReference>
<evidence type="ECO:0000256" key="8">
    <source>
        <dbReference type="ARBA" id="ARBA00022645"/>
    </source>
</evidence>
<accession>A0AAW2ACW1</accession>
<dbReference type="SMART" id="SM00631">
    <property type="entry name" value="Zn_pept"/>
    <property type="match status" value="1"/>
</dbReference>
<dbReference type="Pfam" id="PF18027">
    <property type="entry name" value="Pepdidase_M14_N"/>
    <property type="match status" value="1"/>
</dbReference>
<comment type="cofactor">
    <cofactor evidence="1">
        <name>Zn(2+)</name>
        <dbReference type="ChEBI" id="CHEBI:29105"/>
    </cofactor>
</comment>
<feature type="region of interest" description="Disordered" evidence="26">
    <location>
        <begin position="530"/>
        <end position="564"/>
    </location>
</feature>
<dbReference type="GO" id="GO:0005829">
    <property type="term" value="C:cytosol"/>
    <property type="evidence" value="ECO:0007669"/>
    <property type="project" value="UniProtKB-SubCell"/>
</dbReference>
<dbReference type="Pfam" id="PF00246">
    <property type="entry name" value="Peptidase_M14"/>
    <property type="match status" value="1"/>
</dbReference>
<dbReference type="Proteomes" id="UP001479290">
    <property type="component" value="Unassembled WGS sequence"/>
</dbReference>
<evidence type="ECO:0000256" key="17">
    <source>
        <dbReference type="ARBA" id="ARBA00024524"/>
    </source>
</evidence>
<feature type="active site" description="Proton donor/acceptor" evidence="25">
    <location>
        <position position="482"/>
    </location>
</feature>
<gene>
    <name evidence="28" type="ORF">ABG768_026798</name>
</gene>
<feature type="domain" description="Peptidase M14" evidence="27">
    <location>
        <begin position="248"/>
        <end position="519"/>
    </location>
</feature>
<dbReference type="Gene3D" id="2.60.40.3120">
    <property type="match status" value="1"/>
</dbReference>
<keyword evidence="8" id="KW-0121">Carboxypeptidase</keyword>
<evidence type="ECO:0000256" key="24">
    <source>
        <dbReference type="ARBA" id="ARBA00079230"/>
    </source>
</evidence>
<dbReference type="GO" id="GO:0008270">
    <property type="term" value="F:zinc ion binding"/>
    <property type="evidence" value="ECO:0007669"/>
    <property type="project" value="InterPro"/>
</dbReference>
<evidence type="ECO:0000256" key="15">
    <source>
        <dbReference type="ARBA" id="ARBA00023212"/>
    </source>
</evidence>
<organism evidence="28 29">
    <name type="scientific">Culter alburnus</name>
    <name type="common">Topmouth culter</name>
    <dbReference type="NCBI Taxonomy" id="194366"/>
    <lineage>
        <taxon>Eukaryota</taxon>
        <taxon>Metazoa</taxon>
        <taxon>Chordata</taxon>
        <taxon>Craniata</taxon>
        <taxon>Vertebrata</taxon>
        <taxon>Euteleostomi</taxon>
        <taxon>Actinopterygii</taxon>
        <taxon>Neopterygii</taxon>
        <taxon>Teleostei</taxon>
        <taxon>Ostariophysi</taxon>
        <taxon>Cypriniformes</taxon>
        <taxon>Xenocyprididae</taxon>
        <taxon>Xenocypridinae</taxon>
        <taxon>Culter</taxon>
    </lineage>
</organism>
<keyword evidence="9" id="KW-0645">Protease</keyword>
<dbReference type="GO" id="GO:0005814">
    <property type="term" value="C:centriole"/>
    <property type="evidence" value="ECO:0007669"/>
    <property type="project" value="UniProtKB-SubCell"/>
</dbReference>
<evidence type="ECO:0000256" key="23">
    <source>
        <dbReference type="ARBA" id="ARBA00079132"/>
    </source>
</evidence>
<evidence type="ECO:0000256" key="21">
    <source>
        <dbReference type="ARBA" id="ARBA00063732"/>
    </source>
</evidence>
<evidence type="ECO:0000259" key="27">
    <source>
        <dbReference type="PROSITE" id="PS52035"/>
    </source>
</evidence>
<dbReference type="GO" id="GO:0004181">
    <property type="term" value="F:metallocarboxypeptidase activity"/>
    <property type="evidence" value="ECO:0007669"/>
    <property type="project" value="InterPro"/>
</dbReference>
<sequence length="564" mass="64692">MFYQQLIKGLYSVNTADISSPFGRFTWRVVGRHPCGWGSCALFARLHLLVTSNPSSCAAARRRLGNGPSASLSCVRLYERMMEESSREHLDTDNEAGGEDALVGNVNKLMITPPGYTGPPKKGHVIFDACFESGNLGRVDYISEFEFDLFIRPDTCNPRFRVWFNFTVENVRETQRVIFNIVNFSKTKSLYRDGMSPVVKSTSRPKWQRLPAKNVYYYRCPDHRRNYVMSFAFCFDREDDVYQFAYCYPYTYSRLQHYLASLERRNLDYLQREQLGLSVQQRRLDLLTITNPAHLNQEQEKRVVFLTARVHPGESPASFICQGVIDFLVSQHPIAQVLRDHVIFKIVPMLNPDGVYLGNYRCSLMGFDLNRHWQDPSPWAHPTLHAVKQLIVQMNQDPKVSLEFYIDVHAHSTMMNGFMYGNVFEEEERVQRQAVFPRLLCQNAPDFSLSSTTFNRDLVKAGTGRRFLGGLLDDTSYCYTLEVSFYSYLTAGSTSPVPYTEDGYMKLGRNVARTFLDYYKLNNLIDESKHTGHINSSSDGTSTSHQGNNPGNGKVKGDRKPRDY</sequence>
<proteinExistence type="inferred from homology"/>
<evidence type="ECO:0000313" key="28">
    <source>
        <dbReference type="EMBL" id="KAK9970893.1"/>
    </source>
</evidence>
<keyword evidence="15" id="KW-0206">Cytoskeleton</keyword>
<evidence type="ECO:0000256" key="20">
    <source>
        <dbReference type="ARBA" id="ARBA00055609"/>
    </source>
</evidence>
<keyword evidence="29" id="KW-1185">Reference proteome</keyword>
<keyword evidence="16" id="KW-0966">Cell projection</keyword>
<evidence type="ECO:0000256" key="1">
    <source>
        <dbReference type="ARBA" id="ARBA00001947"/>
    </source>
</evidence>
<dbReference type="InterPro" id="IPR000834">
    <property type="entry name" value="Peptidase_M14"/>
</dbReference>
<dbReference type="PANTHER" id="PTHR12756">
    <property type="entry name" value="CYTOSOLIC CARBOXYPEPTIDASE"/>
    <property type="match status" value="1"/>
</dbReference>
<name>A0AAW2ACW1_CULAL</name>
<keyword evidence="12" id="KW-0862">Zinc</keyword>
<dbReference type="EMBL" id="JAWDJR010000008">
    <property type="protein sequence ID" value="KAK9970893.1"/>
    <property type="molecule type" value="Genomic_DNA"/>
</dbReference>
<protein>
    <recommendedName>
        <fullName evidence="22">Cytosolic carboxypeptidase 6</fullName>
        <ecNumber evidence="18">3.4.17.24</ecNumber>
    </recommendedName>
    <alternativeName>
        <fullName evidence="24">ATP/GTP-binding protein-like 4</fullName>
    </alternativeName>
    <alternativeName>
        <fullName evidence="23">Protein deglutamylase CCP6</fullName>
    </alternativeName>
</protein>
<dbReference type="PROSITE" id="PS52035">
    <property type="entry name" value="PEPTIDASE_M14"/>
    <property type="match status" value="1"/>
</dbReference>
<evidence type="ECO:0000256" key="26">
    <source>
        <dbReference type="SAM" id="MobiDB-lite"/>
    </source>
</evidence>
<keyword evidence="14" id="KW-0482">Metalloprotease</keyword>
<evidence type="ECO:0000256" key="3">
    <source>
        <dbReference type="ARBA" id="ARBA00004120"/>
    </source>
</evidence>
<evidence type="ECO:0000256" key="2">
    <source>
        <dbReference type="ARBA" id="ARBA00004114"/>
    </source>
</evidence>
<evidence type="ECO:0000313" key="29">
    <source>
        <dbReference type="Proteomes" id="UP001479290"/>
    </source>
</evidence>
<evidence type="ECO:0000256" key="11">
    <source>
        <dbReference type="ARBA" id="ARBA00022801"/>
    </source>
</evidence>
<dbReference type="CDD" id="cd06908">
    <property type="entry name" value="M14_AGBL4_like"/>
    <property type="match status" value="1"/>
</dbReference>
<keyword evidence="10" id="KW-0479">Metal-binding</keyword>
<dbReference type="Gene3D" id="3.40.630.10">
    <property type="entry name" value="Zn peptidases"/>
    <property type="match status" value="1"/>
</dbReference>
<evidence type="ECO:0000256" key="6">
    <source>
        <dbReference type="ARBA" id="ARBA00005988"/>
    </source>
</evidence>
<comment type="subunit">
    <text evidence="21">Interacts with MYLK.</text>
</comment>
<dbReference type="EC" id="3.4.17.24" evidence="18"/>
<evidence type="ECO:0000256" key="18">
    <source>
        <dbReference type="ARBA" id="ARBA00026108"/>
    </source>
</evidence>
<feature type="compositionally biased region" description="Basic and acidic residues" evidence="26">
    <location>
        <begin position="555"/>
        <end position="564"/>
    </location>
</feature>
<comment type="function">
    <text evidence="20">Metallocarboxypeptidase that mediates protein deglutamylation of tubulin and non-tubulin target proteins. Catalyzes the removal of polyglutamate side chains present on the gamma-carboxyl group of glutamate residues within the C-terminal tail of tubulin protein. Specifically cleaves tubulin long-side-chains, while it is not able to remove the branching point glutamate. Also catalyzes the removal of polyglutamate residues from the carboxy-terminus of non-tubulin proteins such as MYLK. Mediates the deglutamylation of nucleotidyltransferase CGAS, leading to CGAS antiviral defense response activation. Involved in KLF4 deglutamylation which promotes KLF4 proteasome-mediated degradation, thereby negatively regulating cell pluripotency maintenance and embryogenesis.</text>
</comment>
<dbReference type="InterPro" id="IPR040626">
    <property type="entry name" value="Pepdidase_M14_N"/>
</dbReference>
<dbReference type="InterPro" id="IPR050821">
    <property type="entry name" value="Cytosolic_carboxypeptidase"/>
</dbReference>
<comment type="subcellular location">
    <subcellularLocation>
        <location evidence="3">Cytoplasm</location>
        <location evidence="3">Cytoskeleton</location>
        <location evidence="3">Cilium basal body</location>
    </subcellularLocation>
    <subcellularLocation>
        <location evidence="2">Cytoplasm</location>
        <location evidence="2">Cytoskeleton</location>
        <location evidence="2">Microtubule organizing center</location>
        <location evidence="2">Centrosome</location>
        <location evidence="2">Centriole</location>
    </subcellularLocation>
    <subcellularLocation>
        <location evidence="4">Cytoplasm</location>
        <location evidence="4">Cytosol</location>
    </subcellularLocation>
    <subcellularLocation>
        <location evidence="5">Golgi apparatus</location>
    </subcellularLocation>
</comment>
<evidence type="ECO:0000256" key="13">
    <source>
        <dbReference type="ARBA" id="ARBA00023034"/>
    </source>
</evidence>
<comment type="caution">
    <text evidence="28">The sequence shown here is derived from an EMBL/GenBank/DDBJ whole genome shotgun (WGS) entry which is preliminary data.</text>
</comment>
<evidence type="ECO:0000256" key="16">
    <source>
        <dbReference type="ARBA" id="ARBA00023273"/>
    </source>
</evidence>
<evidence type="ECO:0000256" key="4">
    <source>
        <dbReference type="ARBA" id="ARBA00004514"/>
    </source>
</evidence>
<dbReference type="GO" id="GO:0006508">
    <property type="term" value="P:proteolysis"/>
    <property type="evidence" value="ECO:0007669"/>
    <property type="project" value="UniProtKB-KW"/>
</dbReference>
<evidence type="ECO:0000256" key="12">
    <source>
        <dbReference type="ARBA" id="ARBA00022833"/>
    </source>
</evidence>
<comment type="catalytic activity">
    <reaction evidence="17">
        <text>C-terminal L-alpha-aminoacyl-L-glutamyl-L-glutamyl-[tubulin] + H2O = C-terminal L-alpha-aminoacyl-L-glutamyl-[tubulin] + L-glutamate</text>
        <dbReference type="Rhea" id="RHEA:63792"/>
        <dbReference type="Rhea" id="RHEA-COMP:16435"/>
        <dbReference type="Rhea" id="RHEA-COMP:16436"/>
        <dbReference type="ChEBI" id="CHEBI:15377"/>
        <dbReference type="ChEBI" id="CHEBI:29985"/>
        <dbReference type="ChEBI" id="CHEBI:149555"/>
        <dbReference type="ChEBI" id="CHEBI:149556"/>
        <dbReference type="EC" id="3.4.17.24"/>
    </reaction>
    <physiologicalReaction direction="left-to-right" evidence="17">
        <dbReference type="Rhea" id="RHEA:63793"/>
    </physiologicalReaction>
</comment>
<evidence type="ECO:0000256" key="19">
    <source>
        <dbReference type="ARBA" id="ARBA00029302"/>
    </source>
</evidence>
<comment type="catalytic activity">
    <reaction evidence="19">
        <text>(L-glutamyl)(n+1)-gamma-L-glutamyl-L-glutamyl-[protein] + H2O = (L-glutamyl)(n)-gamma-L-glutamyl-L-glutamyl-[protein] + L-glutamate</text>
        <dbReference type="Rhea" id="RHEA:60004"/>
        <dbReference type="Rhea" id="RHEA-COMP:15519"/>
        <dbReference type="Rhea" id="RHEA-COMP:15675"/>
        <dbReference type="ChEBI" id="CHEBI:15377"/>
        <dbReference type="ChEBI" id="CHEBI:29985"/>
        <dbReference type="ChEBI" id="CHEBI:143623"/>
    </reaction>
    <physiologicalReaction direction="left-to-right" evidence="19">
        <dbReference type="Rhea" id="RHEA:60005"/>
    </physiologicalReaction>
</comment>
<reference evidence="28 29" key="1">
    <citation type="submission" date="2024-05" db="EMBL/GenBank/DDBJ databases">
        <title>A high-quality chromosomal-level genome assembly of Topmouth culter (Culter alburnus).</title>
        <authorList>
            <person name="Zhao H."/>
        </authorList>
    </citation>
    <scope>NUCLEOTIDE SEQUENCE [LARGE SCALE GENOMIC DNA]</scope>
    <source>
        <strain evidence="28">CATC2023</strain>
        <tissue evidence="28">Muscle</tissue>
    </source>
</reference>
<evidence type="ECO:0000256" key="25">
    <source>
        <dbReference type="PROSITE-ProRule" id="PRU01379"/>
    </source>
</evidence>
<comment type="similarity">
    <text evidence="6 25">Belongs to the peptidase M14 family.</text>
</comment>